<sequence>MKRDAIFYQKLLFWYLAIYGLLHVGWMMYLHQMDSEWGLVVYILIFWIHIPLVLLASFFSFLGKRLRKSWLWGLACLCFVLSNAGWIGMVVQSGGVYYWELLFWSLTTLIPIYSSFQLTRLSK</sequence>
<organism evidence="2 3">
    <name type="scientific">Streptococcus rupicaprae</name>
    <dbReference type="NCBI Taxonomy" id="759619"/>
    <lineage>
        <taxon>Bacteria</taxon>
        <taxon>Bacillati</taxon>
        <taxon>Bacillota</taxon>
        <taxon>Bacilli</taxon>
        <taxon>Lactobacillales</taxon>
        <taxon>Streptococcaceae</taxon>
        <taxon>Streptococcus</taxon>
    </lineage>
</organism>
<name>A0ABV2FIR6_9STRE</name>
<protein>
    <submittedName>
        <fullName evidence="2">Uncharacterized protein</fullName>
    </submittedName>
</protein>
<proteinExistence type="predicted"/>
<keyword evidence="3" id="KW-1185">Reference proteome</keyword>
<feature type="transmembrane region" description="Helical" evidence="1">
    <location>
        <begin position="37"/>
        <end position="62"/>
    </location>
</feature>
<evidence type="ECO:0000256" key="1">
    <source>
        <dbReference type="SAM" id="Phobius"/>
    </source>
</evidence>
<comment type="caution">
    <text evidence="2">The sequence shown here is derived from an EMBL/GenBank/DDBJ whole genome shotgun (WGS) entry which is preliminary data.</text>
</comment>
<evidence type="ECO:0000313" key="3">
    <source>
        <dbReference type="Proteomes" id="UP001549122"/>
    </source>
</evidence>
<keyword evidence="1" id="KW-1133">Transmembrane helix</keyword>
<reference evidence="2 3" key="1">
    <citation type="submission" date="2024-06" db="EMBL/GenBank/DDBJ databases">
        <title>Genomic Encyclopedia of Type Strains, Phase IV (KMG-IV): sequencing the most valuable type-strain genomes for metagenomic binning, comparative biology and taxonomic classification.</title>
        <authorList>
            <person name="Goeker M."/>
        </authorList>
    </citation>
    <scope>NUCLEOTIDE SEQUENCE [LARGE SCALE GENOMIC DNA]</scope>
    <source>
        <strain evidence="2 3">DSM 28303</strain>
    </source>
</reference>
<dbReference type="RefSeq" id="WP_354365548.1">
    <property type="nucleotide sequence ID" value="NZ_JBEPLO010000015.1"/>
</dbReference>
<gene>
    <name evidence="2" type="ORF">ABID29_001526</name>
</gene>
<keyword evidence="1" id="KW-0472">Membrane</keyword>
<keyword evidence="1" id="KW-0812">Transmembrane</keyword>
<evidence type="ECO:0000313" key="2">
    <source>
        <dbReference type="EMBL" id="MET3558403.1"/>
    </source>
</evidence>
<feature type="transmembrane region" description="Helical" evidence="1">
    <location>
        <begin position="69"/>
        <end position="91"/>
    </location>
</feature>
<accession>A0ABV2FIR6</accession>
<dbReference type="EMBL" id="JBEPLO010000015">
    <property type="protein sequence ID" value="MET3558403.1"/>
    <property type="molecule type" value="Genomic_DNA"/>
</dbReference>
<feature type="transmembrane region" description="Helical" evidence="1">
    <location>
        <begin position="97"/>
        <end position="116"/>
    </location>
</feature>
<feature type="transmembrane region" description="Helical" evidence="1">
    <location>
        <begin position="12"/>
        <end position="31"/>
    </location>
</feature>
<dbReference type="Proteomes" id="UP001549122">
    <property type="component" value="Unassembled WGS sequence"/>
</dbReference>